<dbReference type="PANTHER" id="PTHR30093:SF2">
    <property type="entry name" value="TYPE II SECRETION SYSTEM PROTEIN H"/>
    <property type="match status" value="1"/>
</dbReference>
<dbReference type="RefSeq" id="WP_197531265.1">
    <property type="nucleotide sequence ID" value="NZ_SIHJ01000001.1"/>
</dbReference>
<name>A0A5C5VFI5_9BACT</name>
<evidence type="ECO:0000256" key="1">
    <source>
        <dbReference type="SAM" id="Phobius"/>
    </source>
</evidence>
<feature type="domain" description="DUF1559" evidence="2">
    <location>
        <begin position="34"/>
        <end position="289"/>
    </location>
</feature>
<dbReference type="InterPro" id="IPR011453">
    <property type="entry name" value="DUF1559"/>
</dbReference>
<evidence type="ECO:0000313" key="4">
    <source>
        <dbReference type="Proteomes" id="UP000316714"/>
    </source>
</evidence>
<dbReference type="PROSITE" id="PS00409">
    <property type="entry name" value="PROKAR_NTER_METHYL"/>
    <property type="match status" value="1"/>
</dbReference>
<sequence>MAHTPTRRGFTLVELLVVIAIIGILISLLLPAVQSAREAARRSQCENNLKQIGLAVQMYHDAKGWMPPSRWGGSGGRVFSAHSLLLPYLEAGNEYDRIDFEVFWDSPENEYARGMVVAEFLCPSDSQTSFPPGYAGTNYEPCEGSDTTMQNGVMYGHSDVRIGQITDGTSKTACFSERLLGDWSNALASEFRDVFTPGTHPTSADEAMTMCAEMDYTNLSFQRFSNIGAPWLAGTSDHVAGYQHVSPPNSRSCHFPPGHSARGASSAHPAGVCLLRCDGSVALIQSSVDLPAWRALGSRSGEEVEYAIQ</sequence>
<keyword evidence="1" id="KW-1133">Transmembrane helix</keyword>
<dbReference type="Pfam" id="PF07596">
    <property type="entry name" value="SBP_bac_10"/>
    <property type="match status" value="1"/>
</dbReference>
<dbReference type="Proteomes" id="UP000316714">
    <property type="component" value="Unassembled WGS sequence"/>
</dbReference>
<dbReference type="Gene3D" id="3.30.700.10">
    <property type="entry name" value="Glycoprotein, Type 4 Pilin"/>
    <property type="match status" value="1"/>
</dbReference>
<dbReference type="InterPro" id="IPR045584">
    <property type="entry name" value="Pilin-like"/>
</dbReference>
<organism evidence="3 4">
    <name type="scientific">Posidoniimonas corsicana</name>
    <dbReference type="NCBI Taxonomy" id="1938618"/>
    <lineage>
        <taxon>Bacteria</taxon>
        <taxon>Pseudomonadati</taxon>
        <taxon>Planctomycetota</taxon>
        <taxon>Planctomycetia</taxon>
        <taxon>Pirellulales</taxon>
        <taxon>Lacipirellulaceae</taxon>
        <taxon>Posidoniimonas</taxon>
    </lineage>
</organism>
<keyword evidence="4" id="KW-1185">Reference proteome</keyword>
<dbReference type="Pfam" id="PF07963">
    <property type="entry name" value="N_methyl"/>
    <property type="match status" value="1"/>
</dbReference>
<gene>
    <name evidence="3" type="primary">xcpT_10</name>
    <name evidence="3" type="ORF">KOR34_18060</name>
</gene>
<dbReference type="EMBL" id="SIHJ01000001">
    <property type="protein sequence ID" value="TWT36861.1"/>
    <property type="molecule type" value="Genomic_DNA"/>
</dbReference>
<protein>
    <submittedName>
        <fullName evidence="3">Type II secretion system protein G</fullName>
    </submittedName>
</protein>
<evidence type="ECO:0000313" key="3">
    <source>
        <dbReference type="EMBL" id="TWT36861.1"/>
    </source>
</evidence>
<dbReference type="SUPFAM" id="SSF54523">
    <property type="entry name" value="Pili subunits"/>
    <property type="match status" value="1"/>
</dbReference>
<feature type="transmembrane region" description="Helical" evidence="1">
    <location>
        <begin position="12"/>
        <end position="33"/>
    </location>
</feature>
<dbReference type="AlphaFoldDB" id="A0A5C5VFI5"/>
<reference evidence="3 4" key="1">
    <citation type="submission" date="2019-02" db="EMBL/GenBank/DDBJ databases">
        <title>Deep-cultivation of Planctomycetes and their phenomic and genomic characterization uncovers novel biology.</title>
        <authorList>
            <person name="Wiegand S."/>
            <person name="Jogler M."/>
            <person name="Boedeker C."/>
            <person name="Pinto D."/>
            <person name="Vollmers J."/>
            <person name="Rivas-Marin E."/>
            <person name="Kohn T."/>
            <person name="Peeters S.H."/>
            <person name="Heuer A."/>
            <person name="Rast P."/>
            <person name="Oberbeckmann S."/>
            <person name="Bunk B."/>
            <person name="Jeske O."/>
            <person name="Meyerdierks A."/>
            <person name="Storesund J.E."/>
            <person name="Kallscheuer N."/>
            <person name="Luecker S."/>
            <person name="Lage O.M."/>
            <person name="Pohl T."/>
            <person name="Merkel B.J."/>
            <person name="Hornburger P."/>
            <person name="Mueller R.-W."/>
            <person name="Bruemmer F."/>
            <person name="Labrenz M."/>
            <person name="Spormann A.M."/>
            <person name="Op Den Camp H."/>
            <person name="Overmann J."/>
            <person name="Amann R."/>
            <person name="Jetten M.S.M."/>
            <person name="Mascher T."/>
            <person name="Medema M.H."/>
            <person name="Devos D.P."/>
            <person name="Kaster A.-K."/>
            <person name="Ovreas L."/>
            <person name="Rohde M."/>
            <person name="Galperin M.Y."/>
            <person name="Jogler C."/>
        </authorList>
    </citation>
    <scope>NUCLEOTIDE SEQUENCE [LARGE SCALE GENOMIC DNA]</scope>
    <source>
        <strain evidence="3 4">KOR34</strain>
    </source>
</reference>
<keyword evidence="1" id="KW-0812">Transmembrane</keyword>
<accession>A0A5C5VFI5</accession>
<comment type="caution">
    <text evidence="3">The sequence shown here is derived from an EMBL/GenBank/DDBJ whole genome shotgun (WGS) entry which is preliminary data.</text>
</comment>
<dbReference type="NCBIfam" id="TIGR02532">
    <property type="entry name" value="IV_pilin_GFxxxE"/>
    <property type="match status" value="1"/>
</dbReference>
<dbReference type="InterPro" id="IPR012902">
    <property type="entry name" value="N_methyl_site"/>
</dbReference>
<dbReference type="PANTHER" id="PTHR30093">
    <property type="entry name" value="GENERAL SECRETION PATHWAY PROTEIN G"/>
    <property type="match status" value="1"/>
</dbReference>
<proteinExistence type="predicted"/>
<keyword evidence="1" id="KW-0472">Membrane</keyword>
<evidence type="ECO:0000259" key="2">
    <source>
        <dbReference type="Pfam" id="PF07596"/>
    </source>
</evidence>